<protein>
    <submittedName>
        <fullName evidence="2">Uncharacterized protein</fullName>
    </submittedName>
</protein>
<dbReference type="AlphaFoldDB" id="E4X4Y8"/>
<reference evidence="2 3" key="1">
    <citation type="journal article" date="2010" name="Science">
        <title>Plasticity of animal genome architecture unmasked by rapid evolution of a pelagic tunicate.</title>
        <authorList>
            <person name="Denoeud F."/>
            <person name="Henriet S."/>
            <person name="Mungpakdee S."/>
            <person name="Aury J.M."/>
            <person name="Da Silva C."/>
            <person name="Brinkmann H."/>
            <person name="Mikhaleva J."/>
            <person name="Olsen L.C."/>
            <person name="Jubin C."/>
            <person name="Canestro C."/>
            <person name="Bouquet J.M."/>
            <person name="Danks G."/>
            <person name="Poulain J."/>
            <person name="Campsteijn C."/>
            <person name="Adamski M."/>
            <person name="Cross I."/>
            <person name="Yadetie F."/>
            <person name="Muffato M."/>
            <person name="Louis A."/>
            <person name="Butcher S."/>
            <person name="Tsagkogeorga G."/>
            <person name="Konrad A."/>
            <person name="Singh S."/>
            <person name="Jensen M.F."/>
            <person name="Cong E.H."/>
            <person name="Eikeseth-Otteraa H."/>
            <person name="Noel B."/>
            <person name="Anthouard V."/>
            <person name="Porcel B.M."/>
            <person name="Kachouri-Lafond R."/>
            <person name="Nishino A."/>
            <person name="Ugolini M."/>
            <person name="Chourrout P."/>
            <person name="Nishida H."/>
            <person name="Aasland R."/>
            <person name="Huzurbazar S."/>
            <person name="Westhof E."/>
            <person name="Delsuc F."/>
            <person name="Lehrach H."/>
            <person name="Reinhardt R."/>
            <person name="Weissenbach J."/>
            <person name="Roy S.W."/>
            <person name="Artiguenave F."/>
            <person name="Postlethwait J.H."/>
            <person name="Manak J.R."/>
            <person name="Thompson E.M."/>
            <person name="Jaillon O."/>
            <person name="Du Pasquier L."/>
            <person name="Boudinot P."/>
            <person name="Liberles D.A."/>
            <person name="Volff J.N."/>
            <person name="Philippe H."/>
            <person name="Lenhard B."/>
            <person name="Roest Crollius H."/>
            <person name="Wincker P."/>
            <person name="Chourrout D."/>
        </authorList>
    </citation>
    <scope>NUCLEOTIDE SEQUENCE [LARGE SCALE GENOMIC DNA]</scope>
</reference>
<name>E4X4Y8_OIKDI</name>
<keyword evidence="3" id="KW-1185">Reference proteome</keyword>
<feature type="region of interest" description="Disordered" evidence="1">
    <location>
        <begin position="1"/>
        <end position="23"/>
    </location>
</feature>
<organism evidence="2 3">
    <name type="scientific">Oikopleura dioica</name>
    <name type="common">Tunicate</name>
    <dbReference type="NCBI Taxonomy" id="34765"/>
    <lineage>
        <taxon>Eukaryota</taxon>
        <taxon>Metazoa</taxon>
        <taxon>Chordata</taxon>
        <taxon>Tunicata</taxon>
        <taxon>Appendicularia</taxon>
        <taxon>Copelata</taxon>
        <taxon>Oikopleuridae</taxon>
        <taxon>Oikopleura</taxon>
    </lineage>
</organism>
<evidence type="ECO:0000256" key="1">
    <source>
        <dbReference type="SAM" id="MobiDB-lite"/>
    </source>
</evidence>
<gene>
    <name evidence="2" type="ORF">GSOID_T00002212001</name>
</gene>
<sequence>MFDDAGVDFPPLPEKEPEPEGPPDFWFTLSAGDISEVVESTLNHCQFDQVDHARFVMNLRELIQSMNAIVVPKDLPKFIPKPFKFDGSDDVSALENAELSCDDKDDSETPEVFLDDEVVSCDEDECEAE</sequence>
<proteinExistence type="predicted"/>
<accession>E4X4Y8</accession>
<dbReference type="EMBL" id="FN653025">
    <property type="protein sequence ID" value="CBY18357.1"/>
    <property type="molecule type" value="Genomic_DNA"/>
</dbReference>
<evidence type="ECO:0000313" key="2">
    <source>
        <dbReference type="EMBL" id="CBY18357.1"/>
    </source>
</evidence>
<dbReference type="InParanoid" id="E4X4Y8"/>
<dbReference type="Proteomes" id="UP000001307">
    <property type="component" value="Unassembled WGS sequence"/>
</dbReference>
<evidence type="ECO:0000313" key="3">
    <source>
        <dbReference type="Proteomes" id="UP000001307"/>
    </source>
</evidence>